<dbReference type="GO" id="GO:0030334">
    <property type="term" value="P:regulation of cell migration"/>
    <property type="evidence" value="ECO:0007669"/>
    <property type="project" value="TreeGrafter"/>
</dbReference>
<evidence type="ECO:0000313" key="4">
    <source>
        <dbReference type="Proteomes" id="UP000271098"/>
    </source>
</evidence>
<evidence type="ECO:0000256" key="1">
    <source>
        <dbReference type="PROSITE-ProRule" id="PRU00352"/>
    </source>
</evidence>
<dbReference type="PANTHER" id="PTHR22625">
    <property type="entry name" value="PLEXIN"/>
    <property type="match status" value="1"/>
</dbReference>
<keyword evidence="4" id="KW-1185">Reference proteome</keyword>
<organism evidence="5">
    <name type="scientific">Gongylonema pulchrum</name>
    <dbReference type="NCBI Taxonomy" id="637853"/>
    <lineage>
        <taxon>Eukaryota</taxon>
        <taxon>Metazoa</taxon>
        <taxon>Ecdysozoa</taxon>
        <taxon>Nematoda</taxon>
        <taxon>Chromadorea</taxon>
        <taxon>Rhabditida</taxon>
        <taxon>Spirurina</taxon>
        <taxon>Spiruromorpha</taxon>
        <taxon>Spiruroidea</taxon>
        <taxon>Gongylonematidae</taxon>
        <taxon>Gongylonema</taxon>
    </lineage>
</organism>
<dbReference type="PROSITE" id="PS51004">
    <property type="entry name" value="SEMA"/>
    <property type="match status" value="1"/>
</dbReference>
<dbReference type="OrthoDB" id="125363at2759"/>
<proteinExistence type="predicted"/>
<dbReference type="AlphaFoldDB" id="A0A183DRY4"/>
<reference evidence="5" key="1">
    <citation type="submission" date="2016-06" db="UniProtKB">
        <authorList>
            <consortium name="WormBaseParasite"/>
        </authorList>
    </citation>
    <scope>IDENTIFICATION</scope>
</reference>
<dbReference type="InterPro" id="IPR036352">
    <property type="entry name" value="Semap_dom_sf"/>
</dbReference>
<evidence type="ECO:0000313" key="5">
    <source>
        <dbReference type="WBParaSite" id="GPUH_0001148901-mRNA-1"/>
    </source>
</evidence>
<dbReference type="InterPro" id="IPR001627">
    <property type="entry name" value="Semap_dom"/>
</dbReference>
<evidence type="ECO:0000313" key="3">
    <source>
        <dbReference type="EMBL" id="VDN18827.1"/>
    </source>
</evidence>
<gene>
    <name evidence="3" type="ORF">GPUH_LOCUS11475</name>
</gene>
<dbReference type="Proteomes" id="UP000271098">
    <property type="component" value="Unassembled WGS sequence"/>
</dbReference>
<dbReference type="PANTHER" id="PTHR22625:SF70">
    <property type="entry name" value="PLEXIN A, ISOFORM A"/>
    <property type="match status" value="1"/>
</dbReference>
<dbReference type="GO" id="GO:0005886">
    <property type="term" value="C:plasma membrane"/>
    <property type="evidence" value="ECO:0007669"/>
    <property type="project" value="TreeGrafter"/>
</dbReference>
<sequence>MKEGNIDERRPDLVHLAKNPGTRACSLGLDVMRNQQSQFPYLHLHHPRIRRLLHRHLALPLLPLLLTAILHRTAATVHVSLSPEDIVAEFINPNVHNENLPFEKMVIDPSTGRLYVGGVNNLYDLNHPHLSVKAHATTGPEEDSVECPSDVLYVASTYVQNGGPFRDDVPAVASLSLDQNRLFDVSARGVGTGTEIKMERSVEDDVLYGVFVKGWDVEETIPSSQSALCVYSMATVEKIFLENIELCFKGETSKNLPWFRSTDQCVKTKYAGQEVLCGKDVNNHIGGEIPVKANAALVTRDAQFSAVATNTTRAYTIAFIGTHDGRLLKVL</sequence>
<dbReference type="Gene3D" id="2.130.10.10">
    <property type="entry name" value="YVTN repeat-like/Quinoprotein amine dehydrogenase"/>
    <property type="match status" value="2"/>
</dbReference>
<evidence type="ECO:0000259" key="2">
    <source>
        <dbReference type="PROSITE" id="PS51004"/>
    </source>
</evidence>
<dbReference type="InterPro" id="IPR015943">
    <property type="entry name" value="WD40/YVTN_repeat-like_dom_sf"/>
</dbReference>
<dbReference type="SUPFAM" id="SSF101912">
    <property type="entry name" value="Sema domain"/>
    <property type="match status" value="1"/>
</dbReference>
<dbReference type="GO" id="GO:0002116">
    <property type="term" value="C:semaphorin receptor complex"/>
    <property type="evidence" value="ECO:0007669"/>
    <property type="project" value="TreeGrafter"/>
</dbReference>
<dbReference type="EMBL" id="UYRT01078582">
    <property type="protein sequence ID" value="VDN18827.1"/>
    <property type="molecule type" value="Genomic_DNA"/>
</dbReference>
<reference evidence="3 4" key="2">
    <citation type="submission" date="2018-11" db="EMBL/GenBank/DDBJ databases">
        <authorList>
            <consortium name="Pathogen Informatics"/>
        </authorList>
    </citation>
    <scope>NUCLEOTIDE SEQUENCE [LARGE SCALE GENOMIC DNA]</scope>
</reference>
<name>A0A183DRY4_9BILA</name>
<dbReference type="InterPro" id="IPR031148">
    <property type="entry name" value="Plexin"/>
</dbReference>
<comment type="caution">
    <text evidence="1">Lacks conserved residue(s) required for the propagation of feature annotation.</text>
</comment>
<protein>
    <submittedName>
        <fullName evidence="5">Sema domain-containing protein</fullName>
    </submittedName>
</protein>
<dbReference type="WBParaSite" id="GPUH_0001148901-mRNA-1">
    <property type="protein sequence ID" value="GPUH_0001148901-mRNA-1"/>
    <property type="gene ID" value="GPUH_0001148901"/>
</dbReference>
<feature type="domain" description="Sema" evidence="2">
    <location>
        <begin position="203"/>
        <end position="331"/>
    </location>
</feature>
<dbReference type="GO" id="GO:0017154">
    <property type="term" value="F:semaphorin receptor activity"/>
    <property type="evidence" value="ECO:0007669"/>
    <property type="project" value="InterPro"/>
</dbReference>
<dbReference type="SMART" id="SM00630">
    <property type="entry name" value="Sema"/>
    <property type="match status" value="1"/>
</dbReference>
<accession>A0A183DRY4</accession>
<dbReference type="Pfam" id="PF01403">
    <property type="entry name" value="Sema"/>
    <property type="match status" value="1"/>
</dbReference>